<evidence type="ECO:0000313" key="2">
    <source>
        <dbReference type="Proteomes" id="UP000594454"/>
    </source>
</evidence>
<protein>
    <submittedName>
        <fullName evidence="1">Uncharacterized protein</fullName>
    </submittedName>
</protein>
<keyword evidence="2" id="KW-1185">Reference proteome</keyword>
<sequence length="78" mass="9440">MLKDVTNETEQEERIIRTDESELEIARITNIEKLRLKKTKEKNSHNKNKEPIKDYETGQVVFVKQNKRIELKLNPRYR</sequence>
<dbReference type="AlphaFoldDB" id="A0A7R8UDQ5"/>
<dbReference type="Proteomes" id="UP000594454">
    <property type="component" value="Chromosome 1"/>
</dbReference>
<dbReference type="InParanoid" id="A0A7R8UDQ5"/>
<organism evidence="1 2">
    <name type="scientific">Hermetia illucens</name>
    <name type="common">Black soldier fly</name>
    <dbReference type="NCBI Taxonomy" id="343691"/>
    <lineage>
        <taxon>Eukaryota</taxon>
        <taxon>Metazoa</taxon>
        <taxon>Ecdysozoa</taxon>
        <taxon>Arthropoda</taxon>
        <taxon>Hexapoda</taxon>
        <taxon>Insecta</taxon>
        <taxon>Pterygota</taxon>
        <taxon>Neoptera</taxon>
        <taxon>Endopterygota</taxon>
        <taxon>Diptera</taxon>
        <taxon>Brachycera</taxon>
        <taxon>Stratiomyomorpha</taxon>
        <taxon>Stratiomyidae</taxon>
        <taxon>Hermetiinae</taxon>
        <taxon>Hermetia</taxon>
    </lineage>
</organism>
<reference evidence="1 2" key="1">
    <citation type="submission" date="2020-11" db="EMBL/GenBank/DDBJ databases">
        <authorList>
            <person name="Wallbank WR R."/>
            <person name="Pardo Diaz C."/>
            <person name="Kozak K."/>
            <person name="Martin S."/>
            <person name="Jiggins C."/>
            <person name="Moest M."/>
            <person name="Warren A I."/>
            <person name="Generalovic N T."/>
            <person name="Byers J.R.P. K."/>
            <person name="Montejo-Kovacevich G."/>
            <person name="Yen C E."/>
        </authorList>
    </citation>
    <scope>NUCLEOTIDE SEQUENCE [LARGE SCALE GENOMIC DNA]</scope>
</reference>
<gene>
    <name evidence="1" type="ORF">HERILL_LOCUS1919</name>
</gene>
<evidence type="ECO:0000313" key="1">
    <source>
        <dbReference type="EMBL" id="CAD7078664.1"/>
    </source>
</evidence>
<dbReference type="EMBL" id="LR899009">
    <property type="protein sequence ID" value="CAD7078664.1"/>
    <property type="molecule type" value="Genomic_DNA"/>
</dbReference>
<name>A0A7R8UDQ5_HERIL</name>
<proteinExistence type="predicted"/>
<accession>A0A7R8UDQ5</accession>